<keyword evidence="7" id="KW-0460">Magnesium</keyword>
<keyword evidence="7" id="KW-0479">Metal-binding</keyword>
<feature type="transmembrane region" description="Helical" evidence="8">
    <location>
        <begin position="144"/>
        <end position="165"/>
    </location>
</feature>
<feature type="binding site" evidence="7">
    <location>
        <position position="223"/>
    </location>
    <ligand>
        <name>Mg(2+)</name>
        <dbReference type="ChEBI" id="CHEBI:18420"/>
    </ligand>
</feature>
<feature type="transmembrane region" description="Helical" evidence="8">
    <location>
        <begin position="294"/>
        <end position="313"/>
    </location>
</feature>
<protein>
    <recommendedName>
        <fullName evidence="11">Undecaprenyl/decaprenyl-phosphate alpha-N-acetylglucosaminyl 1-phosphate transferase</fullName>
    </recommendedName>
</protein>
<dbReference type="GO" id="GO:0016780">
    <property type="term" value="F:phosphotransferase activity, for other substituted phosphate groups"/>
    <property type="evidence" value="ECO:0007669"/>
    <property type="project" value="InterPro"/>
</dbReference>
<keyword evidence="4 8" id="KW-0812">Transmembrane</keyword>
<evidence type="ECO:0000256" key="1">
    <source>
        <dbReference type="ARBA" id="ARBA00004651"/>
    </source>
</evidence>
<evidence type="ECO:0000256" key="4">
    <source>
        <dbReference type="ARBA" id="ARBA00022692"/>
    </source>
</evidence>
<evidence type="ECO:0000256" key="3">
    <source>
        <dbReference type="ARBA" id="ARBA00022679"/>
    </source>
</evidence>
<feature type="transmembrane region" description="Helical" evidence="8">
    <location>
        <begin position="6"/>
        <end position="24"/>
    </location>
</feature>
<feature type="transmembrane region" description="Helical" evidence="8">
    <location>
        <begin position="45"/>
        <end position="67"/>
    </location>
</feature>
<dbReference type="InterPro" id="IPR000715">
    <property type="entry name" value="Glycosyl_transferase_4"/>
</dbReference>
<feature type="transmembrane region" description="Helical" evidence="8">
    <location>
        <begin position="196"/>
        <end position="213"/>
    </location>
</feature>
<feature type="transmembrane region" description="Helical" evidence="8">
    <location>
        <begin position="220"/>
        <end position="239"/>
    </location>
</feature>
<accession>A0A399R3Q5</accession>
<dbReference type="EMBL" id="QWGB01000004">
    <property type="protein sequence ID" value="RIJ25918.1"/>
    <property type="molecule type" value="Genomic_DNA"/>
</dbReference>
<dbReference type="PANTHER" id="PTHR22926:SF3">
    <property type="entry name" value="UNDECAPRENYL-PHOSPHATE ALPHA-N-ACETYLGLUCOSAMINYL 1-PHOSPHATE TRANSFERASE"/>
    <property type="match status" value="1"/>
</dbReference>
<feature type="transmembrane region" description="Helical" evidence="8">
    <location>
        <begin position="319"/>
        <end position="338"/>
    </location>
</feature>
<keyword evidence="10" id="KW-1185">Reference proteome</keyword>
<proteinExistence type="predicted"/>
<keyword evidence="6 8" id="KW-0472">Membrane</keyword>
<keyword evidence="5 8" id="KW-1133">Transmembrane helix</keyword>
<dbReference type="PANTHER" id="PTHR22926">
    <property type="entry name" value="PHOSPHO-N-ACETYLMURAMOYL-PENTAPEPTIDE-TRANSFERASE"/>
    <property type="match status" value="1"/>
</dbReference>
<feature type="binding site" evidence="7">
    <location>
        <position position="164"/>
    </location>
    <ligand>
        <name>Mg(2+)</name>
        <dbReference type="ChEBI" id="CHEBI:18420"/>
    </ligand>
</feature>
<feature type="transmembrane region" description="Helical" evidence="8">
    <location>
        <begin position="79"/>
        <end position="100"/>
    </location>
</feature>
<gene>
    <name evidence="9" type="ORF">D1224_02035</name>
</gene>
<evidence type="ECO:0000256" key="2">
    <source>
        <dbReference type="ARBA" id="ARBA00022475"/>
    </source>
</evidence>
<evidence type="ECO:0008006" key="11">
    <source>
        <dbReference type="Google" id="ProtNLM"/>
    </source>
</evidence>
<evidence type="ECO:0000256" key="7">
    <source>
        <dbReference type="PIRSR" id="PIRSR600715-1"/>
    </source>
</evidence>
<evidence type="ECO:0000256" key="5">
    <source>
        <dbReference type="ARBA" id="ARBA00022989"/>
    </source>
</evidence>
<name>A0A399R3Q5_9PROT</name>
<feature type="transmembrane region" description="Helical" evidence="8">
    <location>
        <begin position="172"/>
        <end position="190"/>
    </location>
</feature>
<evidence type="ECO:0000256" key="6">
    <source>
        <dbReference type="ARBA" id="ARBA00023136"/>
    </source>
</evidence>
<dbReference type="GO" id="GO:0071555">
    <property type="term" value="P:cell wall organization"/>
    <property type="evidence" value="ECO:0007669"/>
    <property type="project" value="TreeGrafter"/>
</dbReference>
<evidence type="ECO:0000313" key="10">
    <source>
        <dbReference type="Proteomes" id="UP000265431"/>
    </source>
</evidence>
<reference evidence="9 10" key="1">
    <citation type="submission" date="2018-08" db="EMBL/GenBank/DDBJ databases">
        <title>Henriciella mobilis sp. nov., isolated from seawater.</title>
        <authorList>
            <person name="Cheng H."/>
            <person name="Wu Y.-H."/>
            <person name="Xu X.-W."/>
            <person name="Guo L.-L."/>
        </authorList>
    </citation>
    <scope>NUCLEOTIDE SEQUENCE [LARGE SCALE GENOMIC DNA]</scope>
    <source>
        <strain evidence="9 10">CCUG66934</strain>
    </source>
</reference>
<feature type="transmembrane region" description="Helical" evidence="8">
    <location>
        <begin position="112"/>
        <end position="132"/>
    </location>
</feature>
<dbReference type="Proteomes" id="UP000265431">
    <property type="component" value="Unassembled WGS sequence"/>
</dbReference>
<dbReference type="Pfam" id="PF00953">
    <property type="entry name" value="Glycos_transf_4"/>
    <property type="match status" value="1"/>
</dbReference>
<dbReference type="RefSeq" id="WP_119378268.1">
    <property type="nucleotide sequence ID" value="NZ_QWGB01000004.1"/>
</dbReference>
<dbReference type="GO" id="GO:0009103">
    <property type="term" value="P:lipopolysaccharide biosynthetic process"/>
    <property type="evidence" value="ECO:0007669"/>
    <property type="project" value="TreeGrafter"/>
</dbReference>
<comment type="caution">
    <text evidence="9">The sequence shown here is derived from an EMBL/GenBank/DDBJ whole genome shotgun (WGS) entry which is preliminary data.</text>
</comment>
<dbReference type="OrthoDB" id="9783652at2"/>
<keyword evidence="3" id="KW-0808">Transferase</keyword>
<feature type="transmembrane region" description="Helical" evidence="8">
    <location>
        <begin position="245"/>
        <end position="264"/>
    </location>
</feature>
<dbReference type="GO" id="GO:0046872">
    <property type="term" value="F:metal ion binding"/>
    <property type="evidence" value="ECO:0007669"/>
    <property type="project" value="UniProtKB-KW"/>
</dbReference>
<organism evidence="9 10">
    <name type="scientific">Henriciella barbarensis</name>
    <dbReference type="NCBI Taxonomy" id="86342"/>
    <lineage>
        <taxon>Bacteria</taxon>
        <taxon>Pseudomonadati</taxon>
        <taxon>Pseudomonadota</taxon>
        <taxon>Alphaproteobacteria</taxon>
        <taxon>Hyphomonadales</taxon>
        <taxon>Hyphomonadaceae</taxon>
        <taxon>Henriciella</taxon>
    </lineage>
</organism>
<evidence type="ECO:0000256" key="8">
    <source>
        <dbReference type="SAM" id="Phobius"/>
    </source>
</evidence>
<comment type="subcellular location">
    <subcellularLocation>
        <location evidence="1">Cell membrane</location>
        <topology evidence="1">Multi-pass membrane protein</topology>
    </subcellularLocation>
</comment>
<dbReference type="GO" id="GO:0044038">
    <property type="term" value="P:cell wall macromolecule biosynthetic process"/>
    <property type="evidence" value="ECO:0007669"/>
    <property type="project" value="TreeGrafter"/>
</dbReference>
<comment type="cofactor">
    <cofactor evidence="7">
        <name>Mg(2+)</name>
        <dbReference type="ChEBI" id="CHEBI:18420"/>
    </cofactor>
</comment>
<dbReference type="AlphaFoldDB" id="A0A399R3Q5"/>
<evidence type="ECO:0000313" key="9">
    <source>
        <dbReference type="EMBL" id="RIJ25918.1"/>
    </source>
</evidence>
<sequence>MPELILYPVICLLAGSVSYFVCQLSRRWRVLDMPDGQRKFQAAPVPRLGGAGILAGFFAVIFLAGILHTVNPVWLGNDFLPGGVGAVAVALAASLGFAAIGAADDISDLNALLKLVLLLAICIGAPLLGVAVPTLDSPFGDLTAPALMIAGSALWLLVFTNAANFMDGSNGLAIGVLAFMFAGLGASLLLGEAGRFPPGLIAIIAASAGFLIINMRGQIYAGDIGAFGVSALFATLAMISGLSVWTIATLALPILIDTLMTLVLRAKRGESLFTAHRDHAYQALIKTGWSAWEVAILWWGLAAACAACASIGAGGGGALPFALFICLAIPLSVGWVIVQRSCGQMGARLVQI</sequence>
<keyword evidence="2" id="KW-1003">Cell membrane</keyword>
<dbReference type="GO" id="GO:0005886">
    <property type="term" value="C:plasma membrane"/>
    <property type="evidence" value="ECO:0007669"/>
    <property type="project" value="UniProtKB-SubCell"/>
</dbReference>